<evidence type="ECO:0000313" key="1">
    <source>
        <dbReference type="EMBL" id="QZD87771.1"/>
    </source>
</evidence>
<dbReference type="Proteomes" id="UP000824280">
    <property type="component" value="Chromosome"/>
</dbReference>
<reference evidence="1 2" key="1">
    <citation type="submission" date="2021-08" db="EMBL/GenBank/DDBJ databases">
        <title>Comparative Genomics Analysis of the Genus Qipengyuania Reveals Extensive Genetic Diversity and Metabolic Versatility, Including the Description of Fifteen Novel Species.</title>
        <authorList>
            <person name="Liu Y."/>
        </authorList>
    </citation>
    <scope>NUCLEOTIDE SEQUENCE [LARGE SCALE GENOMIC DNA]</scope>
    <source>
        <strain evidence="1 2">1XM2-8</strain>
    </source>
</reference>
<name>A0ABX8ZFI2_9SPHN</name>
<keyword evidence="2" id="KW-1185">Reference proteome</keyword>
<protein>
    <submittedName>
        <fullName evidence="1">Ribonuclease</fullName>
    </submittedName>
</protein>
<organism evidence="1 2">
    <name type="scientific">Qipengyuania psychrotolerans</name>
    <dbReference type="NCBI Taxonomy" id="2867238"/>
    <lineage>
        <taxon>Bacteria</taxon>
        <taxon>Pseudomonadati</taxon>
        <taxon>Pseudomonadota</taxon>
        <taxon>Alphaproteobacteria</taxon>
        <taxon>Sphingomonadales</taxon>
        <taxon>Erythrobacteraceae</taxon>
        <taxon>Qipengyuania</taxon>
    </lineage>
</organism>
<gene>
    <name evidence="1" type="ORF">K3166_03465</name>
</gene>
<evidence type="ECO:0000313" key="2">
    <source>
        <dbReference type="Proteomes" id="UP000824280"/>
    </source>
</evidence>
<accession>A0ABX8ZFI2</accession>
<sequence length="316" mass="34188">MPDWLIERGIGEDRALLIENDRVLAAKCRWHGELHAGQQVEAKLTTKRGSRGTGELADGREILLDKLPRELTEGANLPVVITRGAIAERGRLKLPSARPADTVRTGAADVFETGKTVHRFPSGSWEDVWEEASRGQVDFAGGSLLFAVTPAMTLIDIDGDLGPGELGAKAVHVIGDRLGRFDLGGSIGIDFPTLEAKADRKAVDAALDEALDHWPHERTAMNGFGFVQLVARLEGPSLLHRMATSRVGAAARMALRRAERVEGAGITLLTVHPALKAKLKPEWLEELEKRTGRQVRIETDPGLAIEAAAAQIISHD</sequence>
<proteinExistence type="predicted"/>
<dbReference type="EMBL" id="CP081297">
    <property type="protein sequence ID" value="QZD87771.1"/>
    <property type="molecule type" value="Genomic_DNA"/>
</dbReference>